<evidence type="ECO:0000256" key="2">
    <source>
        <dbReference type="ARBA" id="ARBA00022692"/>
    </source>
</evidence>
<keyword evidence="3" id="KW-0677">Repeat</keyword>
<feature type="transmembrane region" description="Helical" evidence="8">
    <location>
        <begin position="812"/>
        <end position="830"/>
    </location>
</feature>
<evidence type="ECO:0000256" key="1">
    <source>
        <dbReference type="ARBA" id="ARBA00004141"/>
    </source>
</evidence>
<gene>
    <name evidence="10" type="ORF">E3N88_18730</name>
</gene>
<evidence type="ECO:0000259" key="9">
    <source>
        <dbReference type="Pfam" id="PF13962"/>
    </source>
</evidence>
<feature type="domain" description="PGG" evidence="9">
    <location>
        <begin position="691"/>
        <end position="805"/>
    </location>
</feature>
<evidence type="ECO:0000313" key="11">
    <source>
        <dbReference type="Proteomes" id="UP000326396"/>
    </source>
</evidence>
<sequence>MVRQPRRGMKIEEWIHLVWEHPLPWVTYREFKANIARHIVTQCSVPRMAPLVETMILFGLPSLSRPQLEDLIFLPSYPRSVFDVCLVEEAGEPCMGMISYPVHNGLPYISWSGHAILTAVIHTGLLDQSSSLHSDLLPISSADHHTQPSQPSIDPRFYQSKLRRAGSDRDFDCLTKSTFATSSLLIGTFNRPSSIVGDWGSSYVGIFGLCESVEGEIEDCLGSTTIGGILLSPFFSRMLSHGLQKGSSMIERMQGLEDLRSLSSCVLVVLIIGNLSAASPDRVSLPTVLVDVGSIGVDQLVIKNKGVERVIAPEFLDNLDNGLLTSNASKNTVLHLVSKIGNVACIDYLLKKDPSRIRCRNSDTETPVYVAAREGRTDILQYMIDFVKKQNKDIESIVTRSFDKNNALHIAIQNDHLEAVFLLIKEIPQLSNRINKSNESPLYHAAKGGHFRVVNLLLKCTGVNFQGPNRETALHAASIANSPECAENLLKANGGLLTVQDNRGWTAFCHAIYHNSWLVTKKLLEADYSIGYHEFIKEKSVKTSAIHFAASLGHCKTMEVLMELCPGCSDFIDSDGRNILHVAVQSKKNETIEFLLRDESLTNLINQRDKHEKTPIDLLDACDFEKMKTLKDSSGMISSYDQRRRLIKAINTSTHDKTSTLPPKLVNKSELKGTESEAIEKQANTHFVIVDSLSVVAALIATASFAAAFTVPGGLDSSNGSKQGTPLLLREPAFKAFIILNAIAFSLSCCSLLRYIELLRYRDNYDQLSFHKQEHVDRKIMDMYLLTTVALVAMTVAFVTGLYVVLKPSPGLAIFVCALTLLIRGIYHIISWRATWMLPVKEKKTLT</sequence>
<reference evidence="10 11" key="1">
    <citation type="submission" date="2019-05" db="EMBL/GenBank/DDBJ databases">
        <title>Mikania micrantha, genome provides insights into the molecular mechanism of rapid growth.</title>
        <authorList>
            <person name="Liu B."/>
        </authorList>
    </citation>
    <scope>NUCLEOTIDE SEQUENCE [LARGE SCALE GENOMIC DNA]</scope>
    <source>
        <strain evidence="10">NLD-2019</strain>
        <tissue evidence="10">Leaf</tissue>
    </source>
</reference>
<dbReference type="GO" id="GO:0005886">
    <property type="term" value="C:plasma membrane"/>
    <property type="evidence" value="ECO:0007669"/>
    <property type="project" value="TreeGrafter"/>
</dbReference>
<accession>A0A5N6NLR1</accession>
<keyword evidence="6 8" id="KW-0472">Membrane</keyword>
<feature type="repeat" description="ANK" evidence="7">
    <location>
        <begin position="575"/>
        <end position="607"/>
    </location>
</feature>
<proteinExistence type="predicted"/>
<organism evidence="10 11">
    <name type="scientific">Mikania micrantha</name>
    <name type="common">bitter vine</name>
    <dbReference type="NCBI Taxonomy" id="192012"/>
    <lineage>
        <taxon>Eukaryota</taxon>
        <taxon>Viridiplantae</taxon>
        <taxon>Streptophyta</taxon>
        <taxon>Embryophyta</taxon>
        <taxon>Tracheophyta</taxon>
        <taxon>Spermatophyta</taxon>
        <taxon>Magnoliopsida</taxon>
        <taxon>eudicotyledons</taxon>
        <taxon>Gunneridae</taxon>
        <taxon>Pentapetalae</taxon>
        <taxon>asterids</taxon>
        <taxon>campanulids</taxon>
        <taxon>Asterales</taxon>
        <taxon>Asteraceae</taxon>
        <taxon>Asteroideae</taxon>
        <taxon>Heliantheae alliance</taxon>
        <taxon>Eupatorieae</taxon>
        <taxon>Mikania</taxon>
    </lineage>
</organism>
<feature type="transmembrane region" description="Helical" evidence="8">
    <location>
        <begin position="733"/>
        <end position="756"/>
    </location>
</feature>
<evidence type="ECO:0000313" key="10">
    <source>
        <dbReference type="EMBL" id="KAD4982059.1"/>
    </source>
</evidence>
<evidence type="ECO:0000256" key="3">
    <source>
        <dbReference type="ARBA" id="ARBA00022737"/>
    </source>
</evidence>
<name>A0A5N6NLR1_9ASTR</name>
<dbReference type="SMART" id="SM00248">
    <property type="entry name" value="ANK"/>
    <property type="match status" value="8"/>
</dbReference>
<dbReference type="EMBL" id="SZYD01000010">
    <property type="protein sequence ID" value="KAD4982059.1"/>
    <property type="molecule type" value="Genomic_DNA"/>
</dbReference>
<dbReference type="OrthoDB" id="303876at2759"/>
<evidence type="ECO:0000256" key="4">
    <source>
        <dbReference type="ARBA" id="ARBA00022989"/>
    </source>
</evidence>
<dbReference type="InterPro" id="IPR002110">
    <property type="entry name" value="Ankyrin_rpt"/>
</dbReference>
<evidence type="ECO:0000256" key="5">
    <source>
        <dbReference type="ARBA" id="ARBA00023043"/>
    </source>
</evidence>
<dbReference type="AlphaFoldDB" id="A0A5N6NLR1"/>
<evidence type="ECO:0000256" key="7">
    <source>
        <dbReference type="PROSITE-ProRule" id="PRU00023"/>
    </source>
</evidence>
<dbReference type="PANTHER" id="PTHR24186:SF50">
    <property type="entry name" value="ANKYRIN REPEAT-CONTAINING PROTEIN ITN1-LIKE ISOFORM X1"/>
    <property type="match status" value="1"/>
</dbReference>
<keyword evidence="4 8" id="KW-1133">Transmembrane helix</keyword>
<dbReference type="PROSITE" id="PS50088">
    <property type="entry name" value="ANK_REPEAT"/>
    <property type="match status" value="1"/>
</dbReference>
<keyword evidence="11" id="KW-1185">Reference proteome</keyword>
<dbReference type="Pfam" id="PF12796">
    <property type="entry name" value="Ank_2"/>
    <property type="match status" value="3"/>
</dbReference>
<evidence type="ECO:0000256" key="6">
    <source>
        <dbReference type="ARBA" id="ARBA00023136"/>
    </source>
</evidence>
<dbReference type="Pfam" id="PF13857">
    <property type="entry name" value="Ank_5"/>
    <property type="match status" value="1"/>
</dbReference>
<keyword evidence="2 8" id="KW-0812">Transmembrane</keyword>
<dbReference type="Pfam" id="PF13962">
    <property type="entry name" value="PGG"/>
    <property type="match status" value="1"/>
</dbReference>
<dbReference type="InterPro" id="IPR036770">
    <property type="entry name" value="Ankyrin_rpt-contain_sf"/>
</dbReference>
<comment type="caution">
    <text evidence="10">The sequence shown here is derived from an EMBL/GenBank/DDBJ whole genome shotgun (WGS) entry which is preliminary data.</text>
</comment>
<dbReference type="Proteomes" id="UP000326396">
    <property type="component" value="Linkage Group LG18"/>
</dbReference>
<evidence type="ECO:0000256" key="8">
    <source>
        <dbReference type="SAM" id="Phobius"/>
    </source>
</evidence>
<dbReference type="InterPro" id="IPR026961">
    <property type="entry name" value="PGG_dom"/>
</dbReference>
<dbReference type="SUPFAM" id="SSF48403">
    <property type="entry name" value="Ankyrin repeat"/>
    <property type="match status" value="1"/>
</dbReference>
<comment type="subcellular location">
    <subcellularLocation>
        <location evidence="1">Membrane</location>
        <topology evidence="1">Multi-pass membrane protein</topology>
    </subcellularLocation>
</comment>
<protein>
    <recommendedName>
        <fullName evidence="9">PGG domain-containing protein</fullName>
    </recommendedName>
</protein>
<feature type="transmembrane region" description="Helical" evidence="8">
    <location>
        <begin position="783"/>
        <end position="806"/>
    </location>
</feature>
<dbReference type="Gene3D" id="1.25.40.20">
    <property type="entry name" value="Ankyrin repeat-containing domain"/>
    <property type="match status" value="1"/>
</dbReference>
<dbReference type="PANTHER" id="PTHR24186">
    <property type="entry name" value="PROTEIN PHOSPHATASE 1 REGULATORY SUBUNIT"/>
    <property type="match status" value="1"/>
</dbReference>
<keyword evidence="5 7" id="KW-0040">ANK repeat</keyword>